<sequence>MASRLVRYFDNHLLAGTQKVEDKRSILRSLKHATLMFTVLCTYALAFWFGGIEVRRGLHVGKVMTAFLYSASTVFTLANLVPQMTQIAGAIVTLKEIRRQIERQPSIDIRNHDGFKGSNGDWKPSFSLENVVFAYPSRPCIPVLNGVSVSIESGKMTAYVGPSGSGKSTILSLLMREYDPAAANIANVSDAVPPRSDSDDESSQHDDVNGKQSAASTASNVDLEKATPLGSKPRVQGCGTVRCAHRNLQEYNLRWLRSRIRVVSQEPRLFSSTIFDNVAAGLTGTSLEYHPDIDGVPATTDLIRRTAEIRNLCIAALIKAEAWDFVQKLPEGIDTVLGGQSSSGLSGGQRQRIAIARALVCSPACLLMDEATSALDTGTEEKIQRMLENEAARTGMTVVWIAHRLSTVTRADKIVVVRDGAIVDQGGYAQLMDGRRTDQTFRKMALTQDMTDAPTELDNSSSHTHSCVIQGETPMVELITQRRASTRLAARSEKDPSLRHPSMSQVDSNLPSNETEHEDNKFKFFSLLKTQKWLFPGGVLGAMMAGASFPLAAWMAGHALSTLKNRDIHPGVNTWAMWLFITASLIWVVNIINILCLEFGSVRIVRKMKLDNMKALLRQEIGFFEQGGSSSGGLASSAVSVHPSNVGGVTGLVSTQSIVILVNLTGAVAMGLALDWRTAIVGLPLIVVLFVSGWLNTTMLERYESDTSQSALQLADYINEATDSIKTIVALGRESETMRLLAVKAQAAPSGTQYLMLGACGFALAQAMVMWMGALMFYRASQRIAAHVSIDKIYAVIEAGFMAASASGRLFTFLGDYARAISSFKAMKDWASGDIVLWVFLNDKGATET</sequence>
<gene>
    <name evidence="1" type="ORF">QFC21_006776</name>
</gene>
<evidence type="ECO:0000313" key="2">
    <source>
        <dbReference type="Proteomes" id="UP001227268"/>
    </source>
</evidence>
<organism evidence="1 2">
    <name type="scientific">Naganishia friedmannii</name>
    <dbReference type="NCBI Taxonomy" id="89922"/>
    <lineage>
        <taxon>Eukaryota</taxon>
        <taxon>Fungi</taxon>
        <taxon>Dikarya</taxon>
        <taxon>Basidiomycota</taxon>
        <taxon>Agaricomycotina</taxon>
        <taxon>Tremellomycetes</taxon>
        <taxon>Filobasidiales</taxon>
        <taxon>Filobasidiaceae</taxon>
        <taxon>Naganishia</taxon>
    </lineage>
</organism>
<dbReference type="Proteomes" id="UP001227268">
    <property type="component" value="Unassembled WGS sequence"/>
</dbReference>
<comment type="caution">
    <text evidence="1">The sequence shown here is derived from an EMBL/GenBank/DDBJ whole genome shotgun (WGS) entry which is preliminary data.</text>
</comment>
<evidence type="ECO:0000313" key="1">
    <source>
        <dbReference type="EMBL" id="KAJ9092545.1"/>
    </source>
</evidence>
<accession>A0ACC2UZP0</accession>
<name>A0ACC2UZP0_9TREE</name>
<reference evidence="1" key="1">
    <citation type="submission" date="2023-04" db="EMBL/GenBank/DDBJ databases">
        <title>Draft Genome sequencing of Naganishia species isolated from polar environments using Oxford Nanopore Technology.</title>
        <authorList>
            <person name="Leo P."/>
            <person name="Venkateswaran K."/>
        </authorList>
    </citation>
    <scope>NUCLEOTIDE SEQUENCE</scope>
    <source>
        <strain evidence="1">MNA-CCFEE 5423</strain>
    </source>
</reference>
<protein>
    <submittedName>
        <fullName evidence="1">Uncharacterized protein</fullName>
    </submittedName>
</protein>
<keyword evidence="2" id="KW-1185">Reference proteome</keyword>
<proteinExistence type="predicted"/>
<dbReference type="EMBL" id="JASBWT010000037">
    <property type="protein sequence ID" value="KAJ9092545.1"/>
    <property type="molecule type" value="Genomic_DNA"/>
</dbReference>